<dbReference type="GO" id="GO:0022857">
    <property type="term" value="F:transmembrane transporter activity"/>
    <property type="evidence" value="ECO:0007669"/>
    <property type="project" value="InterPro"/>
</dbReference>
<reference evidence="3" key="1">
    <citation type="submission" date="2020-03" db="EMBL/GenBank/DDBJ databases">
        <authorList>
            <person name="Weist P."/>
        </authorList>
    </citation>
    <scope>NUCLEOTIDE SEQUENCE</scope>
</reference>
<protein>
    <recommendedName>
        <fullName evidence="5">Solute carrier family 43 member 3</fullName>
    </recommendedName>
</protein>
<proteinExistence type="predicted"/>
<dbReference type="Proteomes" id="UP001153269">
    <property type="component" value="Unassembled WGS sequence"/>
</dbReference>
<sequence length="579" mass="63139">MPGFEIGLSMRRGLTFATGLVECLCFAGAVFGWASLVFVLKTEGYFSDLCVNTTGVNGTQVLDCSGQDERFSLVFTIASFMNNFLTLTSGFLFDRFGTTVARLFGICLYSTGTMMVAFSSSAMSNLLFPALTLLAVGGIMFLITNIQVGNLFGSHRSTIITIYNGAFDSSSALFFIIKLLHEVGVSLRSAFLFLTACSTIHVFRTFFLMPRRFIPYPLPDHYTYGITCGKSTALSSKVAENGDTQSEKEKLHKPLDKDAPAKQEKSFRECLLSRFFVLHLLWLSVMQLRHYLFIGTLNPMLEGLTDGEPSLVSKYINAFAITQLCGVLCAPWNGLILDRHKGKPRALGESEQEADLRATVLSLFLTALQCVFFSVCATIPYLPLQYLTFILQVLNRSFLFGGNAAFISVAFPSRHFGKLYGLVMALSAVFTILQYPCVSLVKGPLGGDPLYLNVALTLLSLLAFIHPLSVYLHCRASGGKSALVVSPNICVEPHSCWEKLTGSSFVNTGPIILPVESLGGEEEAVEAPQVTPPCGQRFTPALPLPFLSLPGGDSHPSSQADVVRIPALPTYVGESRLRV</sequence>
<feature type="transmembrane region" description="Helical" evidence="2">
    <location>
        <begin position="393"/>
        <end position="412"/>
    </location>
</feature>
<feature type="transmembrane region" description="Helical" evidence="2">
    <location>
        <begin position="126"/>
        <end position="146"/>
    </location>
</feature>
<feature type="transmembrane region" description="Helical" evidence="2">
    <location>
        <begin position="419"/>
        <end position="438"/>
    </location>
</feature>
<evidence type="ECO:0000256" key="2">
    <source>
        <dbReference type="SAM" id="Phobius"/>
    </source>
</evidence>
<evidence type="ECO:0000256" key="1">
    <source>
        <dbReference type="ARBA" id="ARBA00004141"/>
    </source>
</evidence>
<dbReference type="SUPFAM" id="SSF103473">
    <property type="entry name" value="MFS general substrate transporter"/>
    <property type="match status" value="1"/>
</dbReference>
<comment type="subcellular location">
    <subcellularLocation>
        <location evidence="1">Membrane</location>
        <topology evidence="1">Multi-pass membrane protein</topology>
    </subcellularLocation>
</comment>
<gene>
    <name evidence="3" type="ORF">PLEPLA_LOCUS23652</name>
</gene>
<keyword evidence="4" id="KW-1185">Reference proteome</keyword>
<comment type="caution">
    <text evidence="3">The sequence shown here is derived from an EMBL/GenBank/DDBJ whole genome shotgun (WGS) entry which is preliminary data.</text>
</comment>
<dbReference type="InterPro" id="IPR027197">
    <property type="entry name" value="SLC43A3"/>
</dbReference>
<feature type="transmembrane region" description="Helical" evidence="2">
    <location>
        <begin position="100"/>
        <end position="120"/>
    </location>
</feature>
<dbReference type="AlphaFoldDB" id="A0A9N7YSP9"/>
<dbReference type="EMBL" id="CADEAL010001782">
    <property type="protein sequence ID" value="CAB1435593.1"/>
    <property type="molecule type" value="Genomic_DNA"/>
</dbReference>
<feature type="transmembrane region" description="Helical" evidence="2">
    <location>
        <begin position="450"/>
        <end position="472"/>
    </location>
</feature>
<dbReference type="GO" id="GO:0016020">
    <property type="term" value="C:membrane"/>
    <property type="evidence" value="ECO:0007669"/>
    <property type="project" value="UniProtKB-SubCell"/>
</dbReference>
<keyword evidence="2" id="KW-0812">Transmembrane</keyword>
<evidence type="ECO:0000313" key="4">
    <source>
        <dbReference type="Proteomes" id="UP001153269"/>
    </source>
</evidence>
<evidence type="ECO:0008006" key="5">
    <source>
        <dbReference type="Google" id="ProtNLM"/>
    </source>
</evidence>
<keyword evidence="2" id="KW-0472">Membrane</keyword>
<keyword evidence="2" id="KW-1133">Transmembrane helix</keyword>
<feature type="transmembrane region" description="Helical" evidence="2">
    <location>
        <begin position="20"/>
        <end position="40"/>
    </location>
</feature>
<feature type="transmembrane region" description="Helical" evidence="2">
    <location>
        <begin position="71"/>
        <end position="93"/>
    </location>
</feature>
<organism evidence="3 4">
    <name type="scientific">Pleuronectes platessa</name>
    <name type="common">European plaice</name>
    <dbReference type="NCBI Taxonomy" id="8262"/>
    <lineage>
        <taxon>Eukaryota</taxon>
        <taxon>Metazoa</taxon>
        <taxon>Chordata</taxon>
        <taxon>Craniata</taxon>
        <taxon>Vertebrata</taxon>
        <taxon>Euteleostomi</taxon>
        <taxon>Actinopterygii</taxon>
        <taxon>Neopterygii</taxon>
        <taxon>Teleostei</taxon>
        <taxon>Neoteleostei</taxon>
        <taxon>Acanthomorphata</taxon>
        <taxon>Carangaria</taxon>
        <taxon>Pleuronectiformes</taxon>
        <taxon>Pleuronectoidei</taxon>
        <taxon>Pleuronectidae</taxon>
        <taxon>Pleuronectes</taxon>
    </lineage>
</organism>
<feature type="transmembrane region" description="Helical" evidence="2">
    <location>
        <begin position="315"/>
        <end position="337"/>
    </location>
</feature>
<dbReference type="PANTHER" id="PTHR20765:SF1">
    <property type="entry name" value="EQUILIBRATIVE NUCLEOBASE TRANSPORTER 1"/>
    <property type="match status" value="1"/>
</dbReference>
<accession>A0A9N7YSP9</accession>
<feature type="transmembrane region" description="Helical" evidence="2">
    <location>
        <begin position="358"/>
        <end position="381"/>
    </location>
</feature>
<feature type="transmembrane region" description="Helical" evidence="2">
    <location>
        <begin position="275"/>
        <end position="295"/>
    </location>
</feature>
<dbReference type="Pfam" id="PF07690">
    <property type="entry name" value="MFS_1"/>
    <property type="match status" value="1"/>
</dbReference>
<name>A0A9N7YSP9_PLEPL</name>
<evidence type="ECO:0000313" key="3">
    <source>
        <dbReference type="EMBL" id="CAB1435593.1"/>
    </source>
</evidence>
<dbReference type="PANTHER" id="PTHR20765">
    <property type="entry name" value="SOLUTE CARRIER FAMILY 43 MEMBER 3-RELATED"/>
    <property type="match status" value="1"/>
</dbReference>
<dbReference type="InterPro" id="IPR036259">
    <property type="entry name" value="MFS_trans_sf"/>
</dbReference>
<dbReference type="InterPro" id="IPR011701">
    <property type="entry name" value="MFS"/>
</dbReference>
<dbReference type="Gene3D" id="1.20.1250.20">
    <property type="entry name" value="MFS general substrate transporter like domains"/>
    <property type="match status" value="1"/>
</dbReference>